<gene>
    <name evidence="2" type="ORF">IV203_002347</name>
</gene>
<reference evidence="2" key="1">
    <citation type="journal article" date="2021" name="Sci. Rep.">
        <title>Diploid genomic architecture of Nitzschia inconspicua, an elite biomass production diatom.</title>
        <authorList>
            <person name="Oliver A."/>
            <person name="Podell S."/>
            <person name="Pinowska A."/>
            <person name="Traller J.C."/>
            <person name="Smith S.R."/>
            <person name="McClure R."/>
            <person name="Beliaev A."/>
            <person name="Bohutskyi P."/>
            <person name="Hill E.A."/>
            <person name="Rabines A."/>
            <person name="Zheng H."/>
            <person name="Allen L.Z."/>
            <person name="Kuo A."/>
            <person name="Grigoriev I.V."/>
            <person name="Allen A.E."/>
            <person name="Hazlebeck D."/>
            <person name="Allen E.E."/>
        </authorList>
    </citation>
    <scope>NUCLEOTIDE SEQUENCE</scope>
    <source>
        <strain evidence="2">Hildebrandi</strain>
    </source>
</reference>
<evidence type="ECO:0000313" key="3">
    <source>
        <dbReference type="Proteomes" id="UP000693970"/>
    </source>
</evidence>
<feature type="region of interest" description="Disordered" evidence="1">
    <location>
        <begin position="123"/>
        <end position="158"/>
    </location>
</feature>
<sequence>MSSFSSPIHAFSSTLPSKAISIFSTSSSVVGSARYVKSFTSHPPPYSFMSTLGSVQQRLELYELVVVECLFIVYNGETRTGVGKICACLIHKDNELFGQTLEQSFTSFYVSEKVCREVVNKKTKNEKKEETTKESADDADEKKEIVSAADNNTKRRRHDCWKRHEQETVWWC</sequence>
<comment type="caution">
    <text evidence="2">The sequence shown here is derived from an EMBL/GenBank/DDBJ whole genome shotgun (WGS) entry which is preliminary data.</text>
</comment>
<proteinExistence type="predicted"/>
<reference evidence="2" key="2">
    <citation type="submission" date="2021-04" db="EMBL/GenBank/DDBJ databases">
        <authorList>
            <person name="Podell S."/>
        </authorList>
    </citation>
    <scope>NUCLEOTIDE SEQUENCE</scope>
    <source>
        <strain evidence="2">Hildebrandi</strain>
    </source>
</reference>
<name>A0A9K3PUJ2_9STRA</name>
<keyword evidence="3" id="KW-1185">Reference proteome</keyword>
<protein>
    <submittedName>
        <fullName evidence="2">Uncharacterized protein</fullName>
    </submittedName>
</protein>
<feature type="compositionally biased region" description="Basic and acidic residues" evidence="1">
    <location>
        <begin position="126"/>
        <end position="145"/>
    </location>
</feature>
<accession>A0A9K3PUJ2</accession>
<dbReference type="EMBL" id="JAGRRH010000015">
    <property type="protein sequence ID" value="KAG7357659.1"/>
    <property type="molecule type" value="Genomic_DNA"/>
</dbReference>
<organism evidence="2 3">
    <name type="scientific">Nitzschia inconspicua</name>
    <dbReference type="NCBI Taxonomy" id="303405"/>
    <lineage>
        <taxon>Eukaryota</taxon>
        <taxon>Sar</taxon>
        <taxon>Stramenopiles</taxon>
        <taxon>Ochrophyta</taxon>
        <taxon>Bacillariophyta</taxon>
        <taxon>Bacillariophyceae</taxon>
        <taxon>Bacillariophycidae</taxon>
        <taxon>Bacillariales</taxon>
        <taxon>Bacillariaceae</taxon>
        <taxon>Nitzschia</taxon>
    </lineage>
</organism>
<dbReference type="AlphaFoldDB" id="A0A9K3PUJ2"/>
<evidence type="ECO:0000256" key="1">
    <source>
        <dbReference type="SAM" id="MobiDB-lite"/>
    </source>
</evidence>
<evidence type="ECO:0000313" key="2">
    <source>
        <dbReference type="EMBL" id="KAG7357659.1"/>
    </source>
</evidence>
<dbReference type="Proteomes" id="UP000693970">
    <property type="component" value="Unassembled WGS sequence"/>
</dbReference>